<dbReference type="OrthoDB" id="1917565at2759"/>
<dbReference type="PANTHER" id="PTHR31194:SF152">
    <property type="entry name" value="ETHYLENE-RESPONSIVE TRANSCRIPTION FACTOR CRF5-RELATED"/>
    <property type="match status" value="1"/>
</dbReference>
<evidence type="ECO:0000256" key="3">
    <source>
        <dbReference type="ARBA" id="ARBA00023015"/>
    </source>
</evidence>
<dbReference type="GO" id="GO:0009873">
    <property type="term" value="P:ethylene-activated signaling pathway"/>
    <property type="evidence" value="ECO:0007669"/>
    <property type="project" value="UniProtKB-KW"/>
</dbReference>
<evidence type="ECO:0000256" key="5">
    <source>
        <dbReference type="ARBA" id="ARBA00023159"/>
    </source>
</evidence>
<dbReference type="PRINTS" id="PR00367">
    <property type="entry name" value="ETHRSPELEMNT"/>
</dbReference>
<dbReference type="Gene3D" id="3.30.730.10">
    <property type="entry name" value="AP2/ERF domain"/>
    <property type="match status" value="1"/>
</dbReference>
<comment type="similarity">
    <text evidence="8">Belongs to the AP2/ERF transcription factor family. ERF subfamily.</text>
</comment>
<accession>A0A6D2I4Q8</accession>
<keyword evidence="2" id="KW-0936">Ethylene signaling pathway</keyword>
<dbReference type="AlphaFoldDB" id="A0A6D2I4Q8"/>
<dbReference type="SUPFAM" id="SSF54171">
    <property type="entry name" value="DNA-binding domain"/>
    <property type="match status" value="1"/>
</dbReference>
<dbReference type="InterPro" id="IPR036955">
    <property type="entry name" value="AP2/ERF_dom_sf"/>
</dbReference>
<evidence type="ECO:0000256" key="1">
    <source>
        <dbReference type="ARBA" id="ARBA00004123"/>
    </source>
</evidence>
<dbReference type="InterPro" id="IPR016177">
    <property type="entry name" value="DNA-bd_dom_sf"/>
</dbReference>
<evidence type="ECO:0000256" key="9">
    <source>
        <dbReference type="SAM" id="MobiDB-lite"/>
    </source>
</evidence>
<keyword evidence="6" id="KW-0804">Transcription</keyword>
<keyword evidence="7" id="KW-0539">Nucleus</keyword>
<feature type="region of interest" description="Disordered" evidence="9">
    <location>
        <begin position="84"/>
        <end position="109"/>
    </location>
</feature>
<evidence type="ECO:0000256" key="4">
    <source>
        <dbReference type="ARBA" id="ARBA00023125"/>
    </source>
</evidence>
<dbReference type="InterPro" id="IPR050913">
    <property type="entry name" value="AP2/ERF_ERF"/>
</dbReference>
<evidence type="ECO:0000313" key="11">
    <source>
        <dbReference type="EMBL" id="CAA7023050.1"/>
    </source>
</evidence>
<keyword evidence="5" id="KW-0010">Activator</keyword>
<evidence type="ECO:0000313" key="12">
    <source>
        <dbReference type="Proteomes" id="UP000467841"/>
    </source>
</evidence>
<keyword evidence="12" id="KW-1185">Reference proteome</keyword>
<dbReference type="GO" id="GO:0003677">
    <property type="term" value="F:DNA binding"/>
    <property type="evidence" value="ECO:0007669"/>
    <property type="project" value="UniProtKB-KW"/>
</dbReference>
<comment type="caution">
    <text evidence="11">The sequence shown here is derived from an EMBL/GenBank/DDBJ whole genome shotgun (WGS) entry which is preliminary data.</text>
</comment>
<evidence type="ECO:0000256" key="8">
    <source>
        <dbReference type="ARBA" id="ARBA00024343"/>
    </source>
</evidence>
<keyword evidence="4" id="KW-0238">DNA-binding</keyword>
<dbReference type="PANTHER" id="PTHR31194">
    <property type="entry name" value="SHN SHINE , DNA BINDING / TRANSCRIPTION FACTOR"/>
    <property type="match status" value="1"/>
</dbReference>
<organism evidence="11 12">
    <name type="scientific">Microthlaspi erraticum</name>
    <dbReference type="NCBI Taxonomy" id="1685480"/>
    <lineage>
        <taxon>Eukaryota</taxon>
        <taxon>Viridiplantae</taxon>
        <taxon>Streptophyta</taxon>
        <taxon>Embryophyta</taxon>
        <taxon>Tracheophyta</taxon>
        <taxon>Spermatophyta</taxon>
        <taxon>Magnoliopsida</taxon>
        <taxon>eudicotyledons</taxon>
        <taxon>Gunneridae</taxon>
        <taxon>Pentapetalae</taxon>
        <taxon>rosids</taxon>
        <taxon>malvids</taxon>
        <taxon>Brassicales</taxon>
        <taxon>Brassicaceae</taxon>
        <taxon>Coluteocarpeae</taxon>
        <taxon>Microthlaspi</taxon>
    </lineage>
</organism>
<evidence type="ECO:0000256" key="2">
    <source>
        <dbReference type="ARBA" id="ARBA00022745"/>
    </source>
</evidence>
<dbReference type="EMBL" id="CACVBM020000765">
    <property type="protein sequence ID" value="CAA7023050.1"/>
    <property type="molecule type" value="Genomic_DNA"/>
</dbReference>
<gene>
    <name evidence="11" type="ORF">MERR_LOCUS10285</name>
</gene>
<name>A0A6D2I4Q8_9BRAS</name>
<protein>
    <recommendedName>
        <fullName evidence="10">AP2/ERF domain-containing protein</fullName>
    </recommendedName>
</protein>
<comment type="subcellular location">
    <subcellularLocation>
        <location evidence="1">Nucleus</location>
    </subcellularLocation>
</comment>
<keyword evidence="3" id="KW-0805">Transcription regulation</keyword>
<dbReference type="InterPro" id="IPR001471">
    <property type="entry name" value="AP2/ERF_dom"/>
</dbReference>
<sequence>MDLILYVHPSHRVRQLNLLGDQAGSTFESKRWRDEGDESSSQSIVRSLPCQLSRLSHGEEFRFGESKSSSAAAVNAARRARCKAAEKGGNDDVSTSSVNPRKYRGARQRKWGKFAAEIRDPASRTRIWLGTFVAAEEAAMVYELPPSRDPSQRT</sequence>
<dbReference type="PROSITE" id="PS51032">
    <property type="entry name" value="AP2_ERF"/>
    <property type="match status" value="1"/>
</dbReference>
<dbReference type="CDD" id="cd00018">
    <property type="entry name" value="AP2"/>
    <property type="match status" value="1"/>
</dbReference>
<dbReference type="SMART" id="SM00380">
    <property type="entry name" value="AP2"/>
    <property type="match status" value="1"/>
</dbReference>
<evidence type="ECO:0000259" key="10">
    <source>
        <dbReference type="PROSITE" id="PS51032"/>
    </source>
</evidence>
<evidence type="ECO:0000256" key="6">
    <source>
        <dbReference type="ARBA" id="ARBA00023163"/>
    </source>
</evidence>
<feature type="domain" description="AP2/ERF" evidence="10">
    <location>
        <begin position="102"/>
        <end position="154"/>
    </location>
</feature>
<dbReference type="GO" id="GO:0003700">
    <property type="term" value="F:DNA-binding transcription factor activity"/>
    <property type="evidence" value="ECO:0007669"/>
    <property type="project" value="InterPro"/>
</dbReference>
<proteinExistence type="inferred from homology"/>
<dbReference type="GO" id="GO:0005634">
    <property type="term" value="C:nucleus"/>
    <property type="evidence" value="ECO:0007669"/>
    <property type="project" value="UniProtKB-SubCell"/>
</dbReference>
<reference evidence="11" key="1">
    <citation type="submission" date="2020-01" db="EMBL/GenBank/DDBJ databases">
        <authorList>
            <person name="Mishra B."/>
        </authorList>
    </citation>
    <scope>NUCLEOTIDE SEQUENCE [LARGE SCALE GENOMIC DNA]</scope>
</reference>
<dbReference type="Proteomes" id="UP000467841">
    <property type="component" value="Unassembled WGS sequence"/>
</dbReference>
<evidence type="ECO:0000256" key="7">
    <source>
        <dbReference type="ARBA" id="ARBA00023242"/>
    </source>
</evidence>